<dbReference type="InterPro" id="IPR002716">
    <property type="entry name" value="PIN_dom"/>
</dbReference>
<reference evidence="7 8" key="1">
    <citation type="journal article" date="2013" name="Genome Announc.">
        <title>Draft Genome of Spiribacter salinus M19-40, an Abundant Gammaproteobacterium in Aquatic Hypersaline Environments.</title>
        <authorList>
            <person name="Leon M.J."/>
            <person name="Ghai R."/>
            <person name="Fernandez A.B."/>
            <person name="Sanchez-Porro C."/>
            <person name="Rodriguez-Valera F."/>
            <person name="Ventosa A."/>
        </authorList>
    </citation>
    <scope>NUCLEOTIDE SEQUENCE [LARGE SCALE GENOMIC DNA]</scope>
    <source>
        <strain evidence="7">M19-40</strain>
    </source>
</reference>
<evidence type="ECO:0000259" key="6">
    <source>
        <dbReference type="Pfam" id="PF01850"/>
    </source>
</evidence>
<dbReference type="GO" id="GO:0090729">
    <property type="term" value="F:toxin activity"/>
    <property type="evidence" value="ECO:0007669"/>
    <property type="project" value="UniProtKB-KW"/>
</dbReference>
<dbReference type="EMBL" id="CP005963">
    <property type="protein sequence ID" value="AGM40500.1"/>
    <property type="molecule type" value="Genomic_DNA"/>
</dbReference>
<dbReference type="HAMAP" id="MF_00265">
    <property type="entry name" value="VapC_Nob1"/>
    <property type="match status" value="1"/>
</dbReference>
<protein>
    <recommendedName>
        <fullName evidence="5">Ribonuclease VapC</fullName>
        <shortName evidence="5">RNase VapC</shortName>
        <ecNumber evidence="5">3.1.-.-</ecNumber>
    </recommendedName>
    <alternativeName>
        <fullName evidence="5">Toxin VapC</fullName>
    </alternativeName>
</protein>
<dbReference type="AlphaFoldDB" id="R4V620"/>
<dbReference type="KEGG" id="ssal:SPISAL_02005"/>
<dbReference type="SUPFAM" id="SSF88723">
    <property type="entry name" value="PIN domain-like"/>
    <property type="match status" value="1"/>
</dbReference>
<dbReference type="GO" id="GO:0000287">
    <property type="term" value="F:magnesium ion binding"/>
    <property type="evidence" value="ECO:0007669"/>
    <property type="project" value="UniProtKB-UniRule"/>
</dbReference>
<evidence type="ECO:0000313" key="7">
    <source>
        <dbReference type="EMBL" id="AGM40500.1"/>
    </source>
</evidence>
<keyword evidence="3 5" id="KW-0479">Metal-binding</keyword>
<keyword evidence="8" id="KW-1185">Reference proteome</keyword>
<name>R4V620_9GAMM</name>
<keyword evidence="5" id="KW-0460">Magnesium</keyword>
<dbReference type="EC" id="3.1.-.-" evidence="5"/>
<dbReference type="InterPro" id="IPR022907">
    <property type="entry name" value="VapC_family"/>
</dbReference>
<evidence type="ECO:0000256" key="2">
    <source>
        <dbReference type="ARBA" id="ARBA00022722"/>
    </source>
</evidence>
<feature type="binding site" evidence="5">
    <location>
        <position position="8"/>
    </location>
    <ligand>
        <name>Mg(2+)</name>
        <dbReference type="ChEBI" id="CHEBI:18420"/>
    </ligand>
</feature>
<evidence type="ECO:0000256" key="1">
    <source>
        <dbReference type="ARBA" id="ARBA00022649"/>
    </source>
</evidence>
<dbReference type="Gene3D" id="3.40.50.1010">
    <property type="entry name" value="5'-nuclease"/>
    <property type="match status" value="1"/>
</dbReference>
<proteinExistence type="inferred from homology"/>
<evidence type="ECO:0000256" key="3">
    <source>
        <dbReference type="ARBA" id="ARBA00022723"/>
    </source>
</evidence>
<dbReference type="PANTHER" id="PTHR35901">
    <property type="entry name" value="RIBONUCLEASE VAPC3"/>
    <property type="match status" value="1"/>
</dbReference>
<gene>
    <name evidence="5" type="primary">vapC</name>
    <name evidence="7" type="ORF">SPISAL_02005</name>
</gene>
<dbReference type="InterPro" id="IPR051619">
    <property type="entry name" value="TypeII_TA_RNase_PINc/VapC"/>
</dbReference>
<dbReference type="eggNOG" id="COG1848">
    <property type="taxonomic scope" value="Bacteria"/>
</dbReference>
<evidence type="ECO:0000313" key="8">
    <source>
        <dbReference type="Proteomes" id="UP000017881"/>
    </source>
</evidence>
<dbReference type="HOGENOM" id="CLU_119496_4_0_6"/>
<dbReference type="Proteomes" id="UP000017881">
    <property type="component" value="Chromosome"/>
</dbReference>
<keyword evidence="1 5" id="KW-1277">Toxin-antitoxin system</keyword>
<comment type="function">
    <text evidence="5">Toxic component of a toxin-antitoxin (TA) system. An RNase.</text>
</comment>
<comment type="similarity">
    <text evidence="5">Belongs to the PINc/VapC protein family.</text>
</comment>
<accession>R4V620</accession>
<keyword evidence="2 5" id="KW-0540">Nuclease</keyword>
<sequence length="150" mass="16516">MRLMLYVDTSAVLPFYRSEVNSTAVEVIFLRQAGQIGLSPLVRVETASAIARWSRMGEITESQARRIESALENDIAAGRYRSVPIPVEVFDHALRWLSSRKTNLRTLDALHLAAAAQQECCLLTADRPLAIAANTFGVDCQILGAEADEL</sequence>
<evidence type="ECO:0000256" key="4">
    <source>
        <dbReference type="ARBA" id="ARBA00022801"/>
    </source>
</evidence>
<dbReference type="GO" id="GO:0016787">
    <property type="term" value="F:hydrolase activity"/>
    <property type="evidence" value="ECO:0007669"/>
    <property type="project" value="UniProtKB-KW"/>
</dbReference>
<dbReference type="InterPro" id="IPR029060">
    <property type="entry name" value="PIN-like_dom_sf"/>
</dbReference>
<feature type="domain" description="PIN" evidence="6">
    <location>
        <begin position="6"/>
        <end position="129"/>
    </location>
</feature>
<dbReference type="GO" id="GO:0004540">
    <property type="term" value="F:RNA nuclease activity"/>
    <property type="evidence" value="ECO:0007669"/>
    <property type="project" value="InterPro"/>
</dbReference>
<evidence type="ECO:0000256" key="5">
    <source>
        <dbReference type="HAMAP-Rule" id="MF_00265"/>
    </source>
</evidence>
<feature type="binding site" evidence="5">
    <location>
        <position position="108"/>
    </location>
    <ligand>
        <name>Mg(2+)</name>
        <dbReference type="ChEBI" id="CHEBI:18420"/>
    </ligand>
</feature>
<organism evidence="7 8">
    <name type="scientific">Spiribacter salinus M19-40</name>
    <dbReference type="NCBI Taxonomy" id="1260251"/>
    <lineage>
        <taxon>Bacteria</taxon>
        <taxon>Pseudomonadati</taxon>
        <taxon>Pseudomonadota</taxon>
        <taxon>Gammaproteobacteria</taxon>
        <taxon>Chromatiales</taxon>
        <taxon>Ectothiorhodospiraceae</taxon>
        <taxon>Spiribacter</taxon>
    </lineage>
</organism>
<dbReference type="Pfam" id="PF01850">
    <property type="entry name" value="PIN"/>
    <property type="match status" value="1"/>
</dbReference>
<keyword evidence="5" id="KW-0800">Toxin</keyword>
<comment type="cofactor">
    <cofactor evidence="5">
        <name>Mg(2+)</name>
        <dbReference type="ChEBI" id="CHEBI:18420"/>
    </cofactor>
</comment>
<dbReference type="PANTHER" id="PTHR35901:SF1">
    <property type="entry name" value="EXONUCLEASE VAPC9"/>
    <property type="match status" value="1"/>
</dbReference>
<keyword evidence="4 5" id="KW-0378">Hydrolase</keyword>
<dbReference type="CDD" id="cd09874">
    <property type="entry name" value="PIN_MT3492-like"/>
    <property type="match status" value="1"/>
</dbReference>